<comment type="caution">
    <text evidence="5">The sequence shown here is derived from an EMBL/GenBank/DDBJ whole genome shotgun (WGS) entry which is preliminary data.</text>
</comment>
<dbReference type="PATRIC" id="fig|631454.5.peg.3099"/>
<dbReference type="InterPro" id="IPR006913">
    <property type="entry name" value="CENP-V/GFA"/>
</dbReference>
<feature type="domain" description="CENP-V/GFA" evidence="4">
    <location>
        <begin position="5"/>
        <end position="126"/>
    </location>
</feature>
<dbReference type="PANTHER" id="PTHR28620:SF1">
    <property type="entry name" value="CENP-V_GFA DOMAIN-CONTAINING PROTEIN"/>
    <property type="match status" value="1"/>
</dbReference>
<dbReference type="PANTHER" id="PTHR28620">
    <property type="entry name" value="CENTROMERE PROTEIN V"/>
    <property type="match status" value="1"/>
</dbReference>
<evidence type="ECO:0000256" key="3">
    <source>
        <dbReference type="ARBA" id="ARBA00022833"/>
    </source>
</evidence>
<evidence type="ECO:0000256" key="2">
    <source>
        <dbReference type="ARBA" id="ARBA00022723"/>
    </source>
</evidence>
<reference evidence="5 6" key="1">
    <citation type="journal article" date="2014" name="Genome Announc.">
        <title>Draft Genome Sequence of Lutibaculum baratangense Strain AMV1T, Isolated from a Mud Volcano in Andamans, India.</title>
        <authorList>
            <person name="Singh A."/>
            <person name="Sreenivas A."/>
            <person name="Sathyanarayana Reddy G."/>
            <person name="Pinnaka A.K."/>
            <person name="Shivaji S."/>
        </authorList>
    </citation>
    <scope>NUCLEOTIDE SEQUENCE [LARGE SCALE GENOMIC DNA]</scope>
    <source>
        <strain evidence="5 6">AMV1</strain>
    </source>
</reference>
<dbReference type="OrthoDB" id="9805575at2"/>
<evidence type="ECO:0000256" key="1">
    <source>
        <dbReference type="ARBA" id="ARBA00005495"/>
    </source>
</evidence>
<evidence type="ECO:0000259" key="4">
    <source>
        <dbReference type="PROSITE" id="PS51891"/>
    </source>
</evidence>
<dbReference type="PROSITE" id="PS51891">
    <property type="entry name" value="CENP_V_GFA"/>
    <property type="match status" value="1"/>
</dbReference>
<evidence type="ECO:0000313" key="6">
    <source>
        <dbReference type="Proteomes" id="UP000017819"/>
    </source>
</evidence>
<dbReference type="Pfam" id="PF04828">
    <property type="entry name" value="GFA"/>
    <property type="match status" value="1"/>
</dbReference>
<keyword evidence="3" id="KW-0862">Zinc</keyword>
<comment type="similarity">
    <text evidence="1">Belongs to the Gfa family.</text>
</comment>
<dbReference type="Proteomes" id="UP000017819">
    <property type="component" value="Unassembled WGS sequence"/>
</dbReference>
<sequence length="134" mass="15022">MRKTYRGSCHCGAVRYEAEIDLEAGTSRCNCSICTKTREWAAIVKPADFRLLSGEEMLTSYTFATMSNHHLFCARCGVHPFGRGHVEEIVGDYVAVQVATLDDVTPEELAALPIRYMNGRDDAWWEPPKVTAHL</sequence>
<dbReference type="GO" id="GO:0046872">
    <property type="term" value="F:metal ion binding"/>
    <property type="evidence" value="ECO:0007669"/>
    <property type="project" value="UniProtKB-KW"/>
</dbReference>
<name>V4RA71_9HYPH</name>
<dbReference type="Gene3D" id="2.170.150.70">
    <property type="match status" value="1"/>
</dbReference>
<dbReference type="eggNOG" id="COG3791">
    <property type="taxonomic scope" value="Bacteria"/>
</dbReference>
<dbReference type="RefSeq" id="WP_023433258.1">
    <property type="nucleotide sequence ID" value="NZ_AWXZ01000039.1"/>
</dbReference>
<dbReference type="GO" id="GO:0016846">
    <property type="term" value="F:carbon-sulfur lyase activity"/>
    <property type="evidence" value="ECO:0007669"/>
    <property type="project" value="InterPro"/>
</dbReference>
<accession>V4RA71</accession>
<evidence type="ECO:0000313" key="5">
    <source>
        <dbReference type="EMBL" id="ESR23071.1"/>
    </source>
</evidence>
<organism evidence="5 6">
    <name type="scientific">Lutibaculum baratangense AMV1</name>
    <dbReference type="NCBI Taxonomy" id="631454"/>
    <lineage>
        <taxon>Bacteria</taxon>
        <taxon>Pseudomonadati</taxon>
        <taxon>Pseudomonadota</taxon>
        <taxon>Alphaproteobacteria</taxon>
        <taxon>Hyphomicrobiales</taxon>
        <taxon>Tepidamorphaceae</taxon>
        <taxon>Lutibaculum</taxon>
    </lineage>
</organism>
<keyword evidence="2" id="KW-0479">Metal-binding</keyword>
<proteinExistence type="inferred from homology"/>
<dbReference type="AlphaFoldDB" id="V4RA71"/>
<dbReference type="EMBL" id="AWXZ01000039">
    <property type="protein sequence ID" value="ESR23071.1"/>
    <property type="molecule type" value="Genomic_DNA"/>
</dbReference>
<dbReference type="SUPFAM" id="SSF51316">
    <property type="entry name" value="Mss4-like"/>
    <property type="match status" value="1"/>
</dbReference>
<dbReference type="STRING" id="631454.N177_3139"/>
<protein>
    <submittedName>
        <fullName evidence="5">Gfa-like protein</fullName>
    </submittedName>
</protein>
<gene>
    <name evidence="5" type="ORF">N177_3139</name>
</gene>
<keyword evidence="6" id="KW-1185">Reference proteome</keyword>
<dbReference type="InterPro" id="IPR011057">
    <property type="entry name" value="Mss4-like_sf"/>
</dbReference>
<dbReference type="InterPro" id="IPR052355">
    <property type="entry name" value="CENP-V-like"/>
</dbReference>